<reference evidence="3 4" key="2">
    <citation type="submission" date="2024-05" db="EMBL/GenBank/DDBJ databases">
        <authorList>
            <person name="Chen Y."/>
            <person name="Shah S."/>
            <person name="Dougan E. K."/>
            <person name="Thang M."/>
            <person name="Chan C."/>
        </authorList>
    </citation>
    <scope>NUCLEOTIDE SEQUENCE [LARGE SCALE GENOMIC DNA]</scope>
</reference>
<proteinExistence type="predicted"/>
<reference evidence="2" key="1">
    <citation type="submission" date="2022-10" db="EMBL/GenBank/DDBJ databases">
        <authorList>
            <person name="Chen Y."/>
            <person name="Dougan E. K."/>
            <person name="Chan C."/>
            <person name="Rhodes N."/>
            <person name="Thang M."/>
        </authorList>
    </citation>
    <scope>NUCLEOTIDE SEQUENCE</scope>
</reference>
<sequence length="798" mass="88930">MCSIWLQTVCSLFVIVPEETMCHYRLKLICNSNLPAWLPTRARLGMQSHLVLDALVGKRREALFNAVDRQLETHVGTSTILADKPCNPDILWTKVATALQARAKMDDCTKRDAKARQEQKLHEFQFAWGQRDLHQVWKTARQLSGKPIGPKRRRYDAAKSAWPEKAEWVAFLQQSGPAGGCSAVELDVDSFEVVEDEASVPVMDCTTARELAKSYLRALRRLRKQGVSHALSLLDVANAFPSPHRGAMRSTVDRVACSIDNKLLQQRHESTFMHITARDGDVCVQPNSGSLQGDSVACALFLEVYHPQLDKWLQETKQHELLVQDPISHELLDISVSSYADDVARCTVAESSEELFLHITHSNDVLDTALGEIGLKQNTDKQEHIVYFSGAGANSYLAHIYKEGMLPGKSCVSAKYLGGWRHFKDSNDMEIRARRRAAEIDFMAMGKFWARQSATSAAKIVFSAMVRNAALSGLENLVLSDAEYQQVDATIFRFARKVLRGAACKKVVGEDGSTQYHAIPDSDVGKLLSFVPAKLELCVRRLQCWQSVARDPFLHRQVLATVFGQLWYDESATVLPDGSLHMDANAWAKQLETDLQLLLSLDSAAERLAGIGNRIFLLFTDFRDDFVRVDCGELRAQFFGVCIPPPGFCEALLGEVEAEKTEAAKMMEVMAKLCLKNSLEIREMQAAVLRTYLVPRDEVFATAGLDAAKAHMEKAKAAEGNSRKIEEMGPVHVHVAFHVHVARFKKAWDKKTMKLHLATHASLEPVLDSLDKALLATGGKRKSGQAPRGGLERQLQDQ</sequence>
<evidence type="ECO:0000313" key="2">
    <source>
        <dbReference type="EMBL" id="CAI4018166.1"/>
    </source>
</evidence>
<dbReference type="EMBL" id="CAMXCT010006679">
    <property type="protein sequence ID" value="CAI4018166.1"/>
    <property type="molecule type" value="Genomic_DNA"/>
</dbReference>
<dbReference type="EMBL" id="CAMXCT030006679">
    <property type="protein sequence ID" value="CAL4805478.1"/>
    <property type="molecule type" value="Genomic_DNA"/>
</dbReference>
<comment type="caution">
    <text evidence="2">The sequence shown here is derived from an EMBL/GenBank/DDBJ whole genome shotgun (WGS) entry which is preliminary data.</text>
</comment>
<dbReference type="EMBL" id="CAMXCT020006679">
    <property type="protein sequence ID" value="CAL1171541.1"/>
    <property type="molecule type" value="Genomic_DNA"/>
</dbReference>
<gene>
    <name evidence="2" type="ORF">C1SCF055_LOCUS42758</name>
</gene>
<dbReference type="Proteomes" id="UP001152797">
    <property type="component" value="Unassembled WGS sequence"/>
</dbReference>
<feature type="region of interest" description="Disordered" evidence="1">
    <location>
        <begin position="778"/>
        <end position="798"/>
    </location>
</feature>
<protein>
    <submittedName>
        <fullName evidence="2">Uncharacterized protein</fullName>
    </submittedName>
</protein>
<evidence type="ECO:0000256" key="1">
    <source>
        <dbReference type="SAM" id="MobiDB-lite"/>
    </source>
</evidence>
<accession>A0A9P1GNJ8</accession>
<keyword evidence="4" id="KW-1185">Reference proteome</keyword>
<name>A0A9P1GNJ8_9DINO</name>
<evidence type="ECO:0000313" key="3">
    <source>
        <dbReference type="EMBL" id="CAL4805478.1"/>
    </source>
</evidence>
<evidence type="ECO:0000313" key="4">
    <source>
        <dbReference type="Proteomes" id="UP001152797"/>
    </source>
</evidence>
<dbReference type="AlphaFoldDB" id="A0A9P1GNJ8"/>
<dbReference type="OrthoDB" id="448123at2759"/>
<organism evidence="2">
    <name type="scientific">Cladocopium goreaui</name>
    <dbReference type="NCBI Taxonomy" id="2562237"/>
    <lineage>
        <taxon>Eukaryota</taxon>
        <taxon>Sar</taxon>
        <taxon>Alveolata</taxon>
        <taxon>Dinophyceae</taxon>
        <taxon>Suessiales</taxon>
        <taxon>Symbiodiniaceae</taxon>
        <taxon>Cladocopium</taxon>
    </lineage>
</organism>